<dbReference type="AlphaFoldDB" id="A0A1F6DYB9"/>
<dbReference type="STRING" id="1798497.A3D71_03755"/>
<dbReference type="EMBL" id="MFLK01000015">
    <property type="protein sequence ID" value="OGG66280.1"/>
    <property type="molecule type" value="Genomic_DNA"/>
</dbReference>
<evidence type="ECO:0000256" key="3">
    <source>
        <dbReference type="ARBA" id="ARBA00022729"/>
    </source>
</evidence>
<proteinExistence type="inferred from homology"/>
<gene>
    <name evidence="6" type="ORF">A3D71_03755</name>
</gene>
<comment type="similarity">
    <text evidence="1">Belongs to the bacterial solute-binding protein 5 family.</text>
</comment>
<feature type="compositionally biased region" description="Basic and acidic residues" evidence="4">
    <location>
        <begin position="23"/>
        <end position="34"/>
    </location>
</feature>
<dbReference type="GO" id="GO:0042597">
    <property type="term" value="C:periplasmic space"/>
    <property type="evidence" value="ECO:0007669"/>
    <property type="project" value="UniProtKB-ARBA"/>
</dbReference>
<dbReference type="Gene3D" id="3.10.105.10">
    <property type="entry name" value="Dipeptide-binding Protein, Domain 3"/>
    <property type="match status" value="1"/>
</dbReference>
<dbReference type="Pfam" id="PF00496">
    <property type="entry name" value="SBP_bac_5"/>
    <property type="match status" value="1"/>
</dbReference>
<dbReference type="CDD" id="cd08513">
    <property type="entry name" value="PBP2_thermophilic_Hb8_like"/>
    <property type="match status" value="1"/>
</dbReference>
<feature type="region of interest" description="Disordered" evidence="4">
    <location>
        <begin position="1"/>
        <end position="34"/>
    </location>
</feature>
<evidence type="ECO:0000313" key="7">
    <source>
        <dbReference type="Proteomes" id="UP000177652"/>
    </source>
</evidence>
<feature type="domain" description="Solute-binding protein family 5" evidence="5">
    <location>
        <begin position="146"/>
        <end position="527"/>
    </location>
</feature>
<reference evidence="6 7" key="1">
    <citation type="journal article" date="2016" name="Nat. Commun.">
        <title>Thousands of microbial genomes shed light on interconnected biogeochemical processes in an aquifer system.</title>
        <authorList>
            <person name="Anantharaman K."/>
            <person name="Brown C.T."/>
            <person name="Hug L.A."/>
            <person name="Sharon I."/>
            <person name="Castelle C.J."/>
            <person name="Probst A.J."/>
            <person name="Thomas B.C."/>
            <person name="Singh A."/>
            <person name="Wilkins M.J."/>
            <person name="Karaoz U."/>
            <person name="Brodie E.L."/>
            <person name="Williams K.H."/>
            <person name="Hubbard S.S."/>
            <person name="Banfield J.F."/>
        </authorList>
    </citation>
    <scope>NUCLEOTIDE SEQUENCE [LARGE SCALE GENOMIC DNA]</scope>
</reference>
<evidence type="ECO:0000256" key="2">
    <source>
        <dbReference type="ARBA" id="ARBA00022448"/>
    </source>
</evidence>
<sequence>MDSDYDSYSDKTQDVNQSGPRTPRLEGTKAELSHLTRSTSPVKKTLIKERSIWRVSLLEDLLRALSPGERLALYGLTVILGFSTLALLAGLNSAVSVTVPASGGELIEGEVGPARFVNPILTLSQPDEDLTQLVYSGLTRSLSGGVVPDLAESYTISEDGTTYTFKLRENATFHDGTPVTADDVLFTIAAAQNPDIKSPRRADWEGVRVSSPDPRTVVFKLSHAYAPFIENTSLGILPKRVWQNVSAEEFPFSPVNTHPIGSGPYRIESVSTDSTGSATRYQLVPFSKFALGKAYLKRITFIFYPNRESILKAFEAGQIDAIAGMTPSDLSAVKRTDFSLANVALPRVFGVFFNQSRAPVLADASVRAALEAAVDKRSIVDAVLGGYGAVLDGPIPPGVIGTTVPATPTLFRKRETGANATSTPDSASVDAARSILARGGWTFDEKAGVWSKKSSGGGSASGGKLTLSFALATADEPELVATVNALAAAWRAAGVAVTVQVYPLSDLNVNVIRPRQYDAILFGEVVGRTADLFAFWHSSQRNDPGLNLALYTNLRADSLLTQARATTDKDEREKLYTQFSSTVAKDDPAVFLYAPDFIYVVPTSASGIELGALTTPSERFLNVYQWYTDTEEVWSIFSRN</sequence>
<dbReference type="Gene3D" id="3.40.190.10">
    <property type="entry name" value="Periplasmic binding protein-like II"/>
    <property type="match status" value="1"/>
</dbReference>
<dbReference type="GO" id="GO:0043190">
    <property type="term" value="C:ATP-binding cassette (ABC) transporter complex"/>
    <property type="evidence" value="ECO:0007669"/>
    <property type="project" value="InterPro"/>
</dbReference>
<organism evidence="6 7">
    <name type="scientific">Candidatus Kaiserbacteria bacterium RIFCSPHIGHO2_02_FULL_55_20</name>
    <dbReference type="NCBI Taxonomy" id="1798497"/>
    <lineage>
        <taxon>Bacteria</taxon>
        <taxon>Candidatus Kaiseribacteriota</taxon>
    </lineage>
</organism>
<dbReference type="PANTHER" id="PTHR30290">
    <property type="entry name" value="PERIPLASMIC BINDING COMPONENT OF ABC TRANSPORTER"/>
    <property type="match status" value="1"/>
</dbReference>
<evidence type="ECO:0000259" key="5">
    <source>
        <dbReference type="Pfam" id="PF00496"/>
    </source>
</evidence>
<dbReference type="GO" id="GO:1904680">
    <property type="term" value="F:peptide transmembrane transporter activity"/>
    <property type="evidence" value="ECO:0007669"/>
    <property type="project" value="TreeGrafter"/>
</dbReference>
<dbReference type="PIRSF" id="PIRSF002741">
    <property type="entry name" value="MppA"/>
    <property type="match status" value="1"/>
</dbReference>
<dbReference type="SUPFAM" id="SSF53850">
    <property type="entry name" value="Periplasmic binding protein-like II"/>
    <property type="match status" value="1"/>
</dbReference>
<dbReference type="Proteomes" id="UP000177652">
    <property type="component" value="Unassembled WGS sequence"/>
</dbReference>
<evidence type="ECO:0000256" key="1">
    <source>
        <dbReference type="ARBA" id="ARBA00005695"/>
    </source>
</evidence>
<keyword evidence="2" id="KW-0813">Transport</keyword>
<dbReference type="Gene3D" id="3.90.76.10">
    <property type="entry name" value="Dipeptide-binding Protein, Domain 1"/>
    <property type="match status" value="1"/>
</dbReference>
<comment type="caution">
    <text evidence="6">The sequence shown here is derived from an EMBL/GenBank/DDBJ whole genome shotgun (WGS) entry which is preliminary data.</text>
</comment>
<dbReference type="InterPro" id="IPR030678">
    <property type="entry name" value="Peptide/Ni-bd"/>
</dbReference>
<dbReference type="GO" id="GO:0015833">
    <property type="term" value="P:peptide transport"/>
    <property type="evidence" value="ECO:0007669"/>
    <property type="project" value="TreeGrafter"/>
</dbReference>
<dbReference type="PANTHER" id="PTHR30290:SF9">
    <property type="entry name" value="OLIGOPEPTIDE-BINDING PROTEIN APPA"/>
    <property type="match status" value="1"/>
</dbReference>
<keyword evidence="3" id="KW-0732">Signal</keyword>
<protein>
    <recommendedName>
        <fullName evidence="5">Solute-binding protein family 5 domain-containing protein</fullName>
    </recommendedName>
</protein>
<dbReference type="InterPro" id="IPR000914">
    <property type="entry name" value="SBP_5_dom"/>
</dbReference>
<name>A0A1F6DYB9_9BACT</name>
<accession>A0A1F6DYB9</accession>
<evidence type="ECO:0000313" key="6">
    <source>
        <dbReference type="EMBL" id="OGG66280.1"/>
    </source>
</evidence>
<evidence type="ECO:0000256" key="4">
    <source>
        <dbReference type="SAM" id="MobiDB-lite"/>
    </source>
</evidence>
<dbReference type="InterPro" id="IPR039424">
    <property type="entry name" value="SBP_5"/>
</dbReference>